<evidence type="ECO:0000313" key="2">
    <source>
        <dbReference type="Proteomes" id="UP001056120"/>
    </source>
</evidence>
<dbReference type="Proteomes" id="UP001056120">
    <property type="component" value="Linkage Group LG07"/>
</dbReference>
<name>A0ACB9IRF9_9ASTR</name>
<protein>
    <submittedName>
        <fullName evidence="1">Uncharacterized protein</fullName>
    </submittedName>
</protein>
<keyword evidence="2" id="KW-1185">Reference proteome</keyword>
<accession>A0ACB9IRF9</accession>
<reference evidence="2" key="1">
    <citation type="journal article" date="2022" name="Mol. Ecol. Resour.">
        <title>The genomes of chicory, endive, great burdock and yacon provide insights into Asteraceae palaeo-polyploidization history and plant inulin production.</title>
        <authorList>
            <person name="Fan W."/>
            <person name="Wang S."/>
            <person name="Wang H."/>
            <person name="Wang A."/>
            <person name="Jiang F."/>
            <person name="Liu H."/>
            <person name="Zhao H."/>
            <person name="Xu D."/>
            <person name="Zhang Y."/>
        </authorList>
    </citation>
    <scope>NUCLEOTIDE SEQUENCE [LARGE SCALE GENOMIC DNA]</scope>
    <source>
        <strain evidence="2">cv. Yunnan</strain>
    </source>
</reference>
<reference evidence="1 2" key="2">
    <citation type="journal article" date="2022" name="Mol. Ecol. Resour.">
        <title>The genomes of chicory, endive, great burdock and yacon provide insights into Asteraceae paleo-polyploidization history and plant inulin production.</title>
        <authorList>
            <person name="Fan W."/>
            <person name="Wang S."/>
            <person name="Wang H."/>
            <person name="Wang A."/>
            <person name="Jiang F."/>
            <person name="Liu H."/>
            <person name="Zhao H."/>
            <person name="Xu D."/>
            <person name="Zhang Y."/>
        </authorList>
    </citation>
    <scope>NUCLEOTIDE SEQUENCE [LARGE SCALE GENOMIC DNA]</scope>
    <source>
        <strain evidence="2">cv. Yunnan</strain>
        <tissue evidence="1">Leaves</tissue>
    </source>
</reference>
<gene>
    <name evidence="1" type="ORF">L1987_19701</name>
</gene>
<proteinExistence type="predicted"/>
<dbReference type="EMBL" id="CM042024">
    <property type="protein sequence ID" value="KAI3810093.1"/>
    <property type="molecule type" value="Genomic_DNA"/>
</dbReference>
<sequence length="227" mass="25636">MYCIHQPGYSKALQLQLEEHKKKLKMEKEIEEASKKEKENEEQAKMKKEIEASKKEKEIEEQSKKEKETEVMQPEDEEGLETKIKELYNTSQKILIACVGDFAVAHCIPSTLGDASNIVVISQNSCGEVKRMYENARSQMLDLTKLGATIEVINQGPQKLLLMQFKDFGGMLHDWNHSATQVNQLVLSLINALSDAASGVDIKGLTNPIEELSEVCRRKRTVQEALS</sequence>
<evidence type="ECO:0000313" key="1">
    <source>
        <dbReference type="EMBL" id="KAI3810093.1"/>
    </source>
</evidence>
<comment type="caution">
    <text evidence="1">The sequence shown here is derived from an EMBL/GenBank/DDBJ whole genome shotgun (WGS) entry which is preliminary data.</text>
</comment>
<organism evidence="1 2">
    <name type="scientific">Smallanthus sonchifolius</name>
    <dbReference type="NCBI Taxonomy" id="185202"/>
    <lineage>
        <taxon>Eukaryota</taxon>
        <taxon>Viridiplantae</taxon>
        <taxon>Streptophyta</taxon>
        <taxon>Embryophyta</taxon>
        <taxon>Tracheophyta</taxon>
        <taxon>Spermatophyta</taxon>
        <taxon>Magnoliopsida</taxon>
        <taxon>eudicotyledons</taxon>
        <taxon>Gunneridae</taxon>
        <taxon>Pentapetalae</taxon>
        <taxon>asterids</taxon>
        <taxon>campanulids</taxon>
        <taxon>Asterales</taxon>
        <taxon>Asteraceae</taxon>
        <taxon>Asteroideae</taxon>
        <taxon>Heliantheae alliance</taxon>
        <taxon>Millerieae</taxon>
        <taxon>Smallanthus</taxon>
    </lineage>
</organism>